<comment type="caution">
    <text evidence="2">The sequence shown here is derived from an EMBL/GenBank/DDBJ whole genome shotgun (WGS) entry which is preliminary data.</text>
</comment>
<dbReference type="Gene3D" id="3.10.10.10">
    <property type="entry name" value="HIV Type 1 Reverse Transcriptase, subunit A, domain 1"/>
    <property type="match status" value="1"/>
</dbReference>
<organism evidence="2 3">
    <name type="scientific">Austropuccinia psidii MF-1</name>
    <dbReference type="NCBI Taxonomy" id="1389203"/>
    <lineage>
        <taxon>Eukaryota</taxon>
        <taxon>Fungi</taxon>
        <taxon>Dikarya</taxon>
        <taxon>Basidiomycota</taxon>
        <taxon>Pucciniomycotina</taxon>
        <taxon>Pucciniomycetes</taxon>
        <taxon>Pucciniales</taxon>
        <taxon>Sphaerophragmiaceae</taxon>
        <taxon>Austropuccinia</taxon>
    </lineage>
</organism>
<keyword evidence="3" id="KW-1185">Reference proteome</keyword>
<dbReference type="AlphaFoldDB" id="A0A9Q3ITF8"/>
<dbReference type="SUPFAM" id="SSF56672">
    <property type="entry name" value="DNA/RNA polymerases"/>
    <property type="match status" value="1"/>
</dbReference>
<sequence length="202" mass="23054">MNEIVETEDHNGKEEETDPEKHTEESEASESDEINITNPRINNIDLIYEVLNVNPTYHKNAFENDKKALGAIIGHKIDIILNLEKPYPPLLRRPAYPAIPRARNSLEVYIKELIDLAVLRKVGHNEQVEVTTPVIIAWLNGKSRMVGDVRALKTYTIPDRYPITRILETLTQLSQAKFITAMDSLKGLYQNFLTDNLKNYSG</sequence>
<feature type="compositionally biased region" description="Basic and acidic residues" evidence="1">
    <location>
        <begin position="7"/>
        <end position="25"/>
    </location>
</feature>
<name>A0A9Q3ITF8_9BASI</name>
<dbReference type="InterPro" id="IPR043128">
    <property type="entry name" value="Rev_trsase/Diguanyl_cyclase"/>
</dbReference>
<dbReference type="EMBL" id="AVOT02055227">
    <property type="protein sequence ID" value="MBW0549818.1"/>
    <property type="molecule type" value="Genomic_DNA"/>
</dbReference>
<evidence type="ECO:0000256" key="1">
    <source>
        <dbReference type="SAM" id="MobiDB-lite"/>
    </source>
</evidence>
<dbReference type="InterPro" id="IPR043502">
    <property type="entry name" value="DNA/RNA_pol_sf"/>
</dbReference>
<reference evidence="2" key="1">
    <citation type="submission" date="2021-03" db="EMBL/GenBank/DDBJ databases">
        <title>Draft genome sequence of rust myrtle Austropuccinia psidii MF-1, a brazilian biotype.</title>
        <authorList>
            <person name="Quecine M.C."/>
            <person name="Pachon D.M.R."/>
            <person name="Bonatelli M.L."/>
            <person name="Correr F.H."/>
            <person name="Franceschini L.M."/>
            <person name="Leite T.F."/>
            <person name="Margarido G.R.A."/>
            <person name="Almeida C.A."/>
            <person name="Ferrarezi J.A."/>
            <person name="Labate C.A."/>
        </authorList>
    </citation>
    <scope>NUCLEOTIDE SEQUENCE</scope>
    <source>
        <strain evidence="2">MF-1</strain>
    </source>
</reference>
<gene>
    <name evidence="2" type="ORF">O181_089533</name>
</gene>
<proteinExistence type="predicted"/>
<protein>
    <submittedName>
        <fullName evidence="2">Uncharacterized protein</fullName>
    </submittedName>
</protein>
<dbReference type="Proteomes" id="UP000765509">
    <property type="component" value="Unassembled WGS sequence"/>
</dbReference>
<evidence type="ECO:0000313" key="3">
    <source>
        <dbReference type="Proteomes" id="UP000765509"/>
    </source>
</evidence>
<dbReference type="Gene3D" id="3.30.70.270">
    <property type="match status" value="1"/>
</dbReference>
<feature type="region of interest" description="Disordered" evidence="1">
    <location>
        <begin position="1"/>
        <end position="35"/>
    </location>
</feature>
<evidence type="ECO:0000313" key="2">
    <source>
        <dbReference type="EMBL" id="MBW0549818.1"/>
    </source>
</evidence>
<accession>A0A9Q3ITF8</accession>